<dbReference type="PANTHER" id="PTHR30330">
    <property type="entry name" value="AGSS FAMILY TRANSPORTER, SODIUM-ALANINE"/>
    <property type="match status" value="1"/>
</dbReference>
<dbReference type="PANTHER" id="PTHR30330:SF3">
    <property type="entry name" value="TRANSCRIPTIONAL REGULATOR, LRP FAMILY"/>
    <property type="match status" value="1"/>
</dbReference>
<name>A0A174DL30_9FIRM</name>
<feature type="transmembrane region" description="Helical" evidence="8">
    <location>
        <begin position="229"/>
        <end position="247"/>
    </location>
</feature>
<dbReference type="EMBL" id="CYYV01000007">
    <property type="protein sequence ID" value="CUO24835.1"/>
    <property type="molecule type" value="Genomic_DNA"/>
</dbReference>
<evidence type="ECO:0000313" key="10">
    <source>
        <dbReference type="Proteomes" id="UP000095706"/>
    </source>
</evidence>
<dbReference type="GO" id="GO:0005886">
    <property type="term" value="C:plasma membrane"/>
    <property type="evidence" value="ECO:0007669"/>
    <property type="project" value="UniProtKB-SubCell"/>
</dbReference>
<evidence type="ECO:0000256" key="2">
    <source>
        <dbReference type="ARBA" id="ARBA00009261"/>
    </source>
</evidence>
<dbReference type="InterPro" id="IPR001463">
    <property type="entry name" value="Na/Ala_symport"/>
</dbReference>
<feature type="transmembrane region" description="Helical" evidence="8">
    <location>
        <begin position="20"/>
        <end position="38"/>
    </location>
</feature>
<dbReference type="AlphaFoldDB" id="A0A174DL30"/>
<dbReference type="GO" id="GO:0005283">
    <property type="term" value="F:amino acid:sodium symporter activity"/>
    <property type="evidence" value="ECO:0007669"/>
    <property type="project" value="InterPro"/>
</dbReference>
<evidence type="ECO:0000256" key="6">
    <source>
        <dbReference type="ARBA" id="ARBA00022989"/>
    </source>
</evidence>
<dbReference type="PRINTS" id="PR00175">
    <property type="entry name" value="NAALASMPORT"/>
</dbReference>
<keyword evidence="8" id="KW-0769">Symport</keyword>
<feature type="transmembrane region" description="Helical" evidence="8">
    <location>
        <begin position="321"/>
        <end position="342"/>
    </location>
</feature>
<evidence type="ECO:0000256" key="5">
    <source>
        <dbReference type="ARBA" id="ARBA00022692"/>
    </source>
</evidence>
<keyword evidence="3 8" id="KW-0813">Transport</keyword>
<evidence type="ECO:0000313" key="9">
    <source>
        <dbReference type="EMBL" id="CUO24835.1"/>
    </source>
</evidence>
<dbReference type="RefSeq" id="WP_055227504.1">
    <property type="nucleotide sequence ID" value="NZ_CAXSRP010000004.1"/>
</dbReference>
<feature type="transmembrane region" description="Helical" evidence="8">
    <location>
        <begin position="259"/>
        <end position="280"/>
    </location>
</feature>
<accession>A0A174DL30</accession>
<comment type="subcellular location">
    <subcellularLocation>
        <location evidence="1 8">Cell membrane</location>
        <topology evidence="1 8">Multi-pass membrane protein</topology>
    </subcellularLocation>
</comment>
<evidence type="ECO:0000256" key="4">
    <source>
        <dbReference type="ARBA" id="ARBA00022475"/>
    </source>
</evidence>
<feature type="transmembrane region" description="Helical" evidence="8">
    <location>
        <begin position="368"/>
        <end position="390"/>
    </location>
</feature>
<dbReference type="Pfam" id="PF01235">
    <property type="entry name" value="Na_Ala_symp"/>
    <property type="match status" value="1"/>
</dbReference>
<evidence type="ECO:0000256" key="3">
    <source>
        <dbReference type="ARBA" id="ARBA00022448"/>
    </source>
</evidence>
<comment type="similarity">
    <text evidence="2 8">Belongs to the alanine or glycine:cation symporter (AGCS) (TC 2.A.25) family.</text>
</comment>
<feature type="transmembrane region" description="Helical" evidence="8">
    <location>
        <begin position="411"/>
        <end position="428"/>
    </location>
</feature>
<reference evidence="9 10" key="1">
    <citation type="submission" date="2015-09" db="EMBL/GenBank/DDBJ databases">
        <authorList>
            <consortium name="Pathogen Informatics"/>
        </authorList>
    </citation>
    <scope>NUCLEOTIDE SEQUENCE [LARGE SCALE GENOMIC DNA]</scope>
    <source>
        <strain evidence="9 10">2789STDY5608849</strain>
    </source>
</reference>
<dbReference type="Proteomes" id="UP000095706">
    <property type="component" value="Unassembled WGS sequence"/>
</dbReference>
<sequence>MSADNLEKIHAFLKKANEIAWGPPLLFLLLGTGIFLMIQLRALPVRRLVFALRTAFGRRARRTGEPTEAGVSPFASLMTELAAEIGTGNIVGVASAMALGGPGALVWMMLAAVIGLALKFSESFLSVKYRMQKKDGTYCGGPMVTLTRAFPEEKLAKVLAVFFSGSAVLVSLGMGNMTQANSIALAMQDTFGVEREKSALVLTILLLLVVTGGLRSIAKAAEVLVPGMALFYLGGAGIVICLHGGELPRTLSEMVQNAFSFRAASGGAVGAGIALLPPALRYGISRGVFSNEAGLGAGGISAAAAQTDDPVRQGYISMTGVFVDTMVICLVTGLAVGVTGAAERAAEAEKADGAAMVIRAFESVFGPAGGYLVTIGILLFAFATMAGWAYQGEQAFVWLVKKESFGMVYRVFFCFAASAGCVCMAEIVWNFAELANACMAVPNLICVLRLWKTVKEGAVRFESSIKKSEQRKNGGRGGT</sequence>
<organism evidence="9 10">
    <name type="scientific">Fusicatenibacter saccharivorans</name>
    <dbReference type="NCBI Taxonomy" id="1150298"/>
    <lineage>
        <taxon>Bacteria</taxon>
        <taxon>Bacillati</taxon>
        <taxon>Bacillota</taxon>
        <taxon>Clostridia</taxon>
        <taxon>Lachnospirales</taxon>
        <taxon>Lachnospiraceae</taxon>
        <taxon>Fusicatenibacter</taxon>
    </lineage>
</organism>
<keyword evidence="5 8" id="KW-0812">Transmembrane</keyword>
<proteinExistence type="inferred from homology"/>
<evidence type="ECO:0000256" key="8">
    <source>
        <dbReference type="RuleBase" id="RU363064"/>
    </source>
</evidence>
<keyword evidence="7 8" id="KW-0472">Membrane</keyword>
<feature type="transmembrane region" description="Helical" evidence="8">
    <location>
        <begin position="105"/>
        <end position="125"/>
    </location>
</feature>
<dbReference type="Gene3D" id="1.20.1740.10">
    <property type="entry name" value="Amino acid/polyamine transporter I"/>
    <property type="match status" value="1"/>
</dbReference>
<keyword evidence="4 8" id="KW-1003">Cell membrane</keyword>
<dbReference type="NCBIfam" id="TIGR00835">
    <property type="entry name" value="agcS"/>
    <property type="match status" value="1"/>
</dbReference>
<feature type="transmembrane region" description="Helical" evidence="8">
    <location>
        <begin position="198"/>
        <end position="217"/>
    </location>
</feature>
<keyword evidence="6 8" id="KW-1133">Transmembrane helix</keyword>
<protein>
    <submittedName>
        <fullName evidence="9">Na+/alanine symporter</fullName>
    </submittedName>
</protein>
<gene>
    <name evidence="9" type="ORF">ERS852406_01554</name>
</gene>
<evidence type="ECO:0000256" key="7">
    <source>
        <dbReference type="ARBA" id="ARBA00023136"/>
    </source>
</evidence>
<evidence type="ECO:0000256" key="1">
    <source>
        <dbReference type="ARBA" id="ARBA00004651"/>
    </source>
</evidence>